<sequence length="145" mass="15861">MKGSCLCETVVFELAAPPTLYYRCHCSLCRKQSGTGYNLATLVKAGEFRWTGGEDHLASWQKASGYRNDFCTRCGSTVPNPLRGRPYVWVPVGLLNEAVDMQCVGDFCTDDAMPWDTTRSATTHAGPVPSLTALLTHLKLADESP</sequence>
<organism evidence="6 7">
    <name type="scientific">Pantoea anthophila</name>
    <dbReference type="NCBI Taxonomy" id="470931"/>
    <lineage>
        <taxon>Bacteria</taxon>
        <taxon>Pseudomonadati</taxon>
        <taxon>Pseudomonadota</taxon>
        <taxon>Gammaproteobacteria</taxon>
        <taxon>Enterobacterales</taxon>
        <taxon>Erwiniaceae</taxon>
        <taxon>Pantoea</taxon>
    </lineage>
</organism>
<gene>
    <name evidence="6" type="ORF">FJW00_08475</name>
</gene>
<evidence type="ECO:0000256" key="4">
    <source>
        <dbReference type="ARBA" id="ARBA00023239"/>
    </source>
</evidence>
<comment type="caution">
    <text evidence="6">The sequence shown here is derived from an EMBL/GenBank/DDBJ whole genome shotgun (WGS) entry which is preliminary data.</text>
</comment>
<proteinExistence type="inferred from homology"/>
<evidence type="ECO:0000259" key="5">
    <source>
        <dbReference type="PROSITE" id="PS51891"/>
    </source>
</evidence>
<dbReference type="Pfam" id="PF04828">
    <property type="entry name" value="GFA"/>
    <property type="match status" value="1"/>
</dbReference>
<accession>A0ABY2ZDV4</accession>
<dbReference type="InterPro" id="IPR011057">
    <property type="entry name" value="Mss4-like_sf"/>
</dbReference>
<dbReference type="PROSITE" id="PS51891">
    <property type="entry name" value="CENP_V_GFA"/>
    <property type="match status" value="1"/>
</dbReference>
<keyword evidence="3" id="KW-0862">Zinc</keyword>
<keyword evidence="2" id="KW-0479">Metal-binding</keyword>
<dbReference type="SUPFAM" id="SSF51316">
    <property type="entry name" value="Mss4-like"/>
    <property type="match status" value="1"/>
</dbReference>
<evidence type="ECO:0000313" key="6">
    <source>
        <dbReference type="EMBL" id="TPV28971.1"/>
    </source>
</evidence>
<keyword evidence="7" id="KW-1185">Reference proteome</keyword>
<name>A0ABY2ZDV4_9GAMM</name>
<dbReference type="Proteomes" id="UP000316142">
    <property type="component" value="Unassembled WGS sequence"/>
</dbReference>
<dbReference type="EMBL" id="VHIZ01000037">
    <property type="protein sequence ID" value="TPV28971.1"/>
    <property type="molecule type" value="Genomic_DNA"/>
</dbReference>
<feature type="domain" description="CENP-V/GFA" evidence="5">
    <location>
        <begin position="1"/>
        <end position="116"/>
    </location>
</feature>
<keyword evidence="4" id="KW-0456">Lyase</keyword>
<dbReference type="RefSeq" id="WP_140923551.1">
    <property type="nucleotide sequence ID" value="NZ_CP122311.1"/>
</dbReference>
<dbReference type="Gene3D" id="3.90.1590.10">
    <property type="entry name" value="glutathione-dependent formaldehyde- activating enzyme (gfa)"/>
    <property type="match status" value="1"/>
</dbReference>
<dbReference type="PANTHER" id="PTHR33337:SF40">
    <property type="entry name" value="CENP-V_GFA DOMAIN-CONTAINING PROTEIN-RELATED"/>
    <property type="match status" value="1"/>
</dbReference>
<evidence type="ECO:0000256" key="3">
    <source>
        <dbReference type="ARBA" id="ARBA00022833"/>
    </source>
</evidence>
<comment type="similarity">
    <text evidence="1">Belongs to the Gfa family.</text>
</comment>
<evidence type="ECO:0000313" key="7">
    <source>
        <dbReference type="Proteomes" id="UP000316142"/>
    </source>
</evidence>
<protein>
    <submittedName>
        <fullName evidence="6">GFA family protein</fullName>
    </submittedName>
</protein>
<dbReference type="InterPro" id="IPR006913">
    <property type="entry name" value="CENP-V/GFA"/>
</dbReference>
<dbReference type="PANTHER" id="PTHR33337">
    <property type="entry name" value="GFA DOMAIN-CONTAINING PROTEIN"/>
    <property type="match status" value="1"/>
</dbReference>
<evidence type="ECO:0000256" key="2">
    <source>
        <dbReference type="ARBA" id="ARBA00022723"/>
    </source>
</evidence>
<reference evidence="6 7" key="1">
    <citation type="submission" date="2019-06" db="EMBL/GenBank/DDBJ databases">
        <title>Taxogenomics and systematics of the genus Pantoea.</title>
        <authorList>
            <person name="Tambong J.T."/>
        </authorList>
    </citation>
    <scope>NUCLEOTIDE SEQUENCE [LARGE SCALE GENOMIC DNA]</scope>
    <source>
        <strain evidence="6 7">LMG 2558</strain>
    </source>
</reference>
<evidence type="ECO:0000256" key="1">
    <source>
        <dbReference type="ARBA" id="ARBA00005495"/>
    </source>
</evidence>